<dbReference type="OrthoDB" id="7019976at2"/>
<keyword evidence="1" id="KW-0175">Coiled coil</keyword>
<evidence type="ECO:0000313" key="3">
    <source>
        <dbReference type="EMBL" id="MRG85082.1"/>
    </source>
</evidence>
<keyword evidence="3" id="KW-0808">Transferase</keyword>
<dbReference type="EMBL" id="WJNH01000001">
    <property type="protein sequence ID" value="MRG85082.1"/>
    <property type="molecule type" value="Genomic_DNA"/>
</dbReference>
<feature type="domain" description="Spore protein YkvP/CgeB glycosyl transferase-like" evidence="2">
    <location>
        <begin position="391"/>
        <end position="509"/>
    </location>
</feature>
<protein>
    <submittedName>
        <fullName evidence="3">Glycosyltransferase</fullName>
    </submittedName>
</protein>
<evidence type="ECO:0000256" key="1">
    <source>
        <dbReference type="SAM" id="Coils"/>
    </source>
</evidence>
<dbReference type="Pfam" id="PF13524">
    <property type="entry name" value="Glyco_trans_1_2"/>
    <property type="match status" value="1"/>
</dbReference>
<evidence type="ECO:0000259" key="2">
    <source>
        <dbReference type="Pfam" id="PF13524"/>
    </source>
</evidence>
<dbReference type="AlphaFoldDB" id="A0A6G1X2B0"/>
<dbReference type="SUPFAM" id="SSF53756">
    <property type="entry name" value="UDP-Glycosyltransferase/glycogen phosphorylase"/>
    <property type="match status" value="1"/>
</dbReference>
<reference evidence="3 4" key="1">
    <citation type="submission" date="2019-11" db="EMBL/GenBank/DDBJ databases">
        <authorList>
            <person name="Li J."/>
        </authorList>
    </citation>
    <scope>NUCLEOTIDE SEQUENCE [LARGE SCALE GENOMIC DNA]</scope>
    <source>
        <strain evidence="3 4">J4</strain>
    </source>
</reference>
<proteinExistence type="predicted"/>
<dbReference type="Proteomes" id="UP000480185">
    <property type="component" value="Unassembled WGS sequence"/>
</dbReference>
<evidence type="ECO:0000313" key="4">
    <source>
        <dbReference type="Proteomes" id="UP000480185"/>
    </source>
</evidence>
<keyword evidence="4" id="KW-1185">Reference proteome</keyword>
<dbReference type="InterPro" id="IPR055259">
    <property type="entry name" value="YkvP/CgeB_Glyco_trans-like"/>
</dbReference>
<sequence length="715" mass="83144">MDQEASLDTVLKRIDQLQAQIDKINKDNPLISMRKKEEILSQLLDERKKLKQDIILSKYNEQELLERIKKYEKLVERALSDREKNINYLQNRVTVLEQSFPLYVSKRLKIGVSQPKHLPKELFNVSKAVGGAFKRKLTKKKRKYNKVKLPFAMGEVPKVSDQFILDREKLINKKANELFLMGLYNNPQKLKELRVAAILDDFSYQAFKYDANLITFRPDNWFEILKTELPHMLLVESAWKGNSGSWQYKIAKYNIDQGSELDEMLKWCKQNNIPTVFWNKEDPIHFDRFINTASKFDYIYTSDANLIEQYKEVTGNDNVYSLSFAAQPVLHNPVKVPNYKENNISFAGSYYANRHEQRRIEQENLLEVSKKYGLVIFDRNYNANNVNPHMQYPEKFSNHIQGSLPYEELVKVYKQFKIFLNVNSVKDSPTMFSRRVYELLACGTSVVSTDSVGINQLFGDFVTQIHGNDDVEDKIGSVINDENLRNRNEIKGMRTVFDEHTYAHRLYKIATNAGFTIEKPYKFDVAIIGKVYSSEELEGIKNSFFNQNYNSKHLLVLNYMDEKHSNEEDITYINISEETDNLKATVDGFIAKYDLIGTMNPNNHYGKYYLSDLINAYKYSKADTVGKAAYYSVENNNLKENNKQSEYTYTTSLLGDAYLMKTDNLKEFNVSITDMIEGTIDLSTLNSYGMRLFSTDIYNFVKNSVTNIPKNEVDI</sequence>
<dbReference type="RefSeq" id="WP_153727035.1">
    <property type="nucleotide sequence ID" value="NZ_WJNH01000001.1"/>
</dbReference>
<feature type="coiled-coil region" evidence="1">
    <location>
        <begin position="7"/>
        <end position="81"/>
    </location>
</feature>
<accession>A0A6G1X2B0</accession>
<organism evidence="3 4">
    <name type="scientific">Salinibacillus xinjiangensis</name>
    <dbReference type="NCBI Taxonomy" id="1229268"/>
    <lineage>
        <taxon>Bacteria</taxon>
        <taxon>Bacillati</taxon>
        <taxon>Bacillota</taxon>
        <taxon>Bacilli</taxon>
        <taxon>Bacillales</taxon>
        <taxon>Bacillaceae</taxon>
        <taxon>Salinibacillus</taxon>
    </lineage>
</organism>
<dbReference type="Gene3D" id="3.40.50.2000">
    <property type="entry name" value="Glycogen Phosphorylase B"/>
    <property type="match status" value="1"/>
</dbReference>
<name>A0A6G1X2B0_9BACI</name>
<comment type="caution">
    <text evidence="3">The sequence shown here is derived from an EMBL/GenBank/DDBJ whole genome shotgun (WGS) entry which is preliminary data.</text>
</comment>
<gene>
    <name evidence="3" type="ORF">GH754_01925</name>
</gene>
<dbReference type="GO" id="GO:0016740">
    <property type="term" value="F:transferase activity"/>
    <property type="evidence" value="ECO:0007669"/>
    <property type="project" value="UniProtKB-KW"/>
</dbReference>